<evidence type="ECO:0000313" key="3">
    <source>
        <dbReference type="Proteomes" id="UP001590951"/>
    </source>
</evidence>
<gene>
    <name evidence="2" type="ORF">ABVK25_009228</name>
</gene>
<evidence type="ECO:0000256" key="1">
    <source>
        <dbReference type="SAM" id="Phobius"/>
    </source>
</evidence>
<keyword evidence="1" id="KW-0472">Membrane</keyword>
<keyword evidence="1" id="KW-0812">Transmembrane</keyword>
<keyword evidence="3" id="KW-1185">Reference proteome</keyword>
<dbReference type="EMBL" id="JBHFEH010000046">
    <property type="protein sequence ID" value="KAL2050558.1"/>
    <property type="molecule type" value="Genomic_DNA"/>
</dbReference>
<dbReference type="InterPro" id="IPR013920">
    <property type="entry name" value="DUF1774_fun"/>
</dbReference>
<feature type="transmembrane region" description="Helical" evidence="1">
    <location>
        <begin position="74"/>
        <end position="93"/>
    </location>
</feature>
<name>A0ABR4B424_9LECA</name>
<comment type="caution">
    <text evidence="2">The sequence shown here is derived from an EMBL/GenBank/DDBJ whole genome shotgun (WGS) entry which is preliminary data.</text>
</comment>
<dbReference type="PANTHER" id="PTHR37992:SF1">
    <property type="entry name" value="DUF1774-DOMAIN-CONTAINING PROTEIN"/>
    <property type="match status" value="1"/>
</dbReference>
<organism evidence="2 3">
    <name type="scientific">Lepraria finkii</name>
    <dbReference type="NCBI Taxonomy" id="1340010"/>
    <lineage>
        <taxon>Eukaryota</taxon>
        <taxon>Fungi</taxon>
        <taxon>Dikarya</taxon>
        <taxon>Ascomycota</taxon>
        <taxon>Pezizomycotina</taxon>
        <taxon>Lecanoromycetes</taxon>
        <taxon>OSLEUM clade</taxon>
        <taxon>Lecanoromycetidae</taxon>
        <taxon>Lecanorales</taxon>
        <taxon>Lecanorineae</taxon>
        <taxon>Stereocaulaceae</taxon>
        <taxon>Lepraria</taxon>
    </lineage>
</organism>
<protein>
    <submittedName>
        <fullName evidence="2">Uncharacterized protein</fullName>
    </submittedName>
</protein>
<accession>A0ABR4B424</accession>
<dbReference type="Proteomes" id="UP001590951">
    <property type="component" value="Unassembled WGS sequence"/>
</dbReference>
<keyword evidence="1" id="KW-1133">Transmembrane helix</keyword>
<sequence length="138" mass="15612">MMEQVQTFNPFVQHESRSRNSLITYRILALLSLLITVSVSIGLTIKAPSSGKTIWDQNETYPTPFSLSPHIISAYWIMLFALQLGYIYILYVFNTEHINRAANVRSHSILHNLLQSPFSSYGPTATSGTQRPCSYIIT</sequence>
<feature type="transmembrane region" description="Helical" evidence="1">
    <location>
        <begin position="23"/>
        <end position="45"/>
    </location>
</feature>
<dbReference type="PANTHER" id="PTHR37992">
    <property type="entry name" value="EXPRESSED PROTEIN"/>
    <property type="match status" value="1"/>
</dbReference>
<proteinExistence type="predicted"/>
<reference evidence="2 3" key="1">
    <citation type="submission" date="2024-09" db="EMBL/GenBank/DDBJ databases">
        <title>Rethinking Asexuality: The Enigmatic Case of Functional Sexual Genes in Lepraria (Stereocaulaceae).</title>
        <authorList>
            <person name="Doellman M."/>
            <person name="Sun Y."/>
            <person name="Barcenas-Pena A."/>
            <person name="Lumbsch H.T."/>
            <person name="Grewe F."/>
        </authorList>
    </citation>
    <scope>NUCLEOTIDE SEQUENCE [LARGE SCALE GENOMIC DNA]</scope>
    <source>
        <strain evidence="2 3">Grewe 0041</strain>
    </source>
</reference>
<evidence type="ECO:0000313" key="2">
    <source>
        <dbReference type="EMBL" id="KAL2050558.1"/>
    </source>
</evidence>